<dbReference type="AlphaFoldDB" id="A0A7S8EC34"/>
<dbReference type="Gene3D" id="3.10.20.30">
    <property type="match status" value="1"/>
</dbReference>
<keyword evidence="2" id="KW-1185">Reference proteome</keyword>
<dbReference type="InterPro" id="IPR052045">
    <property type="entry name" value="Sulfur_Carrier/Prot_Modifier"/>
</dbReference>
<proteinExistence type="predicted"/>
<organism evidence="1 2">
    <name type="scientific">Phototrophicus methaneseepsis</name>
    <dbReference type="NCBI Taxonomy" id="2710758"/>
    <lineage>
        <taxon>Bacteria</taxon>
        <taxon>Bacillati</taxon>
        <taxon>Chloroflexota</taxon>
        <taxon>Candidatus Thermofontia</taxon>
        <taxon>Phototrophicales</taxon>
        <taxon>Phototrophicaceae</taxon>
        <taxon>Phototrophicus</taxon>
    </lineage>
</organism>
<name>A0A7S8EC34_9CHLR</name>
<dbReference type="InterPro" id="IPR012675">
    <property type="entry name" value="Beta-grasp_dom_sf"/>
</dbReference>
<dbReference type="RefSeq" id="WP_195172173.1">
    <property type="nucleotide sequence ID" value="NZ_CP062983.1"/>
</dbReference>
<accession>A0A7S8EC34</accession>
<sequence length="90" mass="10124">MARVKFTPNLKRFFPDLAPTEIEGATVAEIIQGVDAHWQGLADYIIDERGRLRKHVNIFIGDELIHDKEMLSDAVTPETQIYIMQALSGG</sequence>
<evidence type="ECO:0000313" key="2">
    <source>
        <dbReference type="Proteomes" id="UP000594468"/>
    </source>
</evidence>
<gene>
    <name evidence="1" type="ORF">G4Y79_06970</name>
</gene>
<protein>
    <submittedName>
        <fullName evidence="1">Molybdenum cofactor biosynthesis protein MoaD</fullName>
    </submittedName>
</protein>
<dbReference type="InterPro" id="IPR016155">
    <property type="entry name" value="Mopterin_synth/thiamin_S_b"/>
</dbReference>
<dbReference type="SUPFAM" id="SSF54285">
    <property type="entry name" value="MoaD/ThiS"/>
    <property type="match status" value="1"/>
</dbReference>
<dbReference type="PANTHER" id="PTHR38031:SF1">
    <property type="entry name" value="SULFUR CARRIER PROTEIN CYSO"/>
    <property type="match status" value="1"/>
</dbReference>
<dbReference type="PANTHER" id="PTHR38031">
    <property type="entry name" value="SULFUR CARRIER PROTEIN SLR0821-RELATED"/>
    <property type="match status" value="1"/>
</dbReference>
<evidence type="ECO:0000313" key="1">
    <source>
        <dbReference type="EMBL" id="QPC84109.1"/>
    </source>
</evidence>
<dbReference type="KEGG" id="pmet:G4Y79_06970"/>
<dbReference type="Proteomes" id="UP000594468">
    <property type="component" value="Chromosome"/>
</dbReference>
<dbReference type="EMBL" id="CP062983">
    <property type="protein sequence ID" value="QPC84109.1"/>
    <property type="molecule type" value="Genomic_DNA"/>
</dbReference>
<reference evidence="1 2" key="1">
    <citation type="submission" date="2020-02" db="EMBL/GenBank/DDBJ databases">
        <authorList>
            <person name="Zheng R.K."/>
            <person name="Sun C.M."/>
        </authorList>
    </citation>
    <scope>NUCLEOTIDE SEQUENCE [LARGE SCALE GENOMIC DNA]</scope>
    <source>
        <strain evidence="2">rifampicinis</strain>
    </source>
</reference>